<dbReference type="InterPro" id="IPR036390">
    <property type="entry name" value="WH_DNA-bd_sf"/>
</dbReference>
<dbReference type="PANTHER" id="PTHR33154">
    <property type="entry name" value="TRANSCRIPTIONAL REGULATOR, ARSR FAMILY"/>
    <property type="match status" value="1"/>
</dbReference>
<dbReference type="InterPro" id="IPR051081">
    <property type="entry name" value="HTH_MetalResp_TranReg"/>
</dbReference>
<dbReference type="EMBL" id="PNHF01000052">
    <property type="protein sequence ID" value="PMC61074.1"/>
    <property type="molecule type" value="Genomic_DNA"/>
</dbReference>
<dbReference type="Proteomes" id="UP000235363">
    <property type="component" value="Unassembled WGS sequence"/>
</dbReference>
<proteinExistence type="predicted"/>
<keyword evidence="1" id="KW-0805">Transcription regulation</keyword>
<dbReference type="GO" id="GO:0003700">
    <property type="term" value="F:DNA-binding transcription factor activity"/>
    <property type="evidence" value="ECO:0007669"/>
    <property type="project" value="InterPro"/>
</dbReference>
<feature type="domain" description="HTH arsR-type" evidence="4">
    <location>
        <begin position="23"/>
        <end position="115"/>
    </location>
</feature>
<dbReference type="Gene3D" id="1.10.10.10">
    <property type="entry name" value="Winged helix-like DNA-binding domain superfamily/Winged helix DNA-binding domain"/>
    <property type="match status" value="1"/>
</dbReference>
<dbReference type="RefSeq" id="WP_102214964.1">
    <property type="nucleotide sequence ID" value="NZ_PNHF01000052.1"/>
</dbReference>
<organism evidence="5 6">
    <name type="scientific">Corynebacterium xerosis</name>
    <dbReference type="NCBI Taxonomy" id="1725"/>
    <lineage>
        <taxon>Bacteria</taxon>
        <taxon>Bacillati</taxon>
        <taxon>Actinomycetota</taxon>
        <taxon>Actinomycetes</taxon>
        <taxon>Mycobacteriales</taxon>
        <taxon>Corynebacteriaceae</taxon>
        <taxon>Corynebacterium</taxon>
    </lineage>
</organism>
<keyword evidence="3" id="KW-0804">Transcription</keyword>
<dbReference type="GO" id="GO:0003677">
    <property type="term" value="F:DNA binding"/>
    <property type="evidence" value="ECO:0007669"/>
    <property type="project" value="UniProtKB-KW"/>
</dbReference>
<accession>A0A2N6SVH1</accession>
<dbReference type="Pfam" id="PF12840">
    <property type="entry name" value="HTH_20"/>
    <property type="match status" value="1"/>
</dbReference>
<reference evidence="5 6" key="1">
    <citation type="submission" date="2017-09" db="EMBL/GenBank/DDBJ databases">
        <title>Bacterial strain isolated from the female urinary microbiota.</title>
        <authorList>
            <person name="Thomas-White K."/>
            <person name="Kumar N."/>
            <person name="Forster S."/>
            <person name="Putonti C."/>
            <person name="Lawley T."/>
            <person name="Wolfe A.J."/>
        </authorList>
    </citation>
    <scope>NUCLEOTIDE SEQUENCE [LARGE SCALE GENOMIC DNA]</scope>
    <source>
        <strain evidence="5 6">UMB0908</strain>
    </source>
</reference>
<name>A0A2N6SVH1_9CORY</name>
<dbReference type="AlphaFoldDB" id="A0A2N6SVH1"/>
<dbReference type="SUPFAM" id="SSF46785">
    <property type="entry name" value="Winged helix' DNA-binding domain"/>
    <property type="match status" value="1"/>
</dbReference>
<evidence type="ECO:0000259" key="4">
    <source>
        <dbReference type="PROSITE" id="PS50987"/>
    </source>
</evidence>
<dbReference type="CDD" id="cd00090">
    <property type="entry name" value="HTH_ARSR"/>
    <property type="match status" value="1"/>
</dbReference>
<dbReference type="NCBIfam" id="NF033788">
    <property type="entry name" value="HTH_metalloreg"/>
    <property type="match status" value="1"/>
</dbReference>
<protein>
    <submittedName>
        <fullName evidence="5">Transcriptional regulator</fullName>
    </submittedName>
</protein>
<keyword evidence="2" id="KW-0238">DNA-binding</keyword>
<evidence type="ECO:0000256" key="2">
    <source>
        <dbReference type="ARBA" id="ARBA00023125"/>
    </source>
</evidence>
<evidence type="ECO:0000313" key="6">
    <source>
        <dbReference type="Proteomes" id="UP000235363"/>
    </source>
</evidence>
<dbReference type="PROSITE" id="PS50987">
    <property type="entry name" value="HTH_ARSR_2"/>
    <property type="match status" value="1"/>
</dbReference>
<dbReference type="InterPro" id="IPR011991">
    <property type="entry name" value="ArsR-like_HTH"/>
</dbReference>
<sequence length="115" mass="12554">MSVPLFLPLTDLSECCSLGSGPLTDTESERYAALFKVLAEPVRLRILSNLAAGGCGPVSVNELTELMGLSQPTISHHLKKMAEAGLLERTREGRTVLHRVRPELFAELRTVLRIG</sequence>
<dbReference type="InterPro" id="IPR001845">
    <property type="entry name" value="HTH_ArsR_DNA-bd_dom"/>
</dbReference>
<evidence type="ECO:0000256" key="3">
    <source>
        <dbReference type="ARBA" id="ARBA00023163"/>
    </source>
</evidence>
<dbReference type="PANTHER" id="PTHR33154:SF18">
    <property type="entry name" value="ARSENICAL RESISTANCE OPERON REPRESSOR"/>
    <property type="match status" value="1"/>
</dbReference>
<gene>
    <name evidence="5" type="ORF">CJ204_12980</name>
</gene>
<dbReference type="SMART" id="SM00418">
    <property type="entry name" value="HTH_ARSR"/>
    <property type="match status" value="1"/>
</dbReference>
<dbReference type="PRINTS" id="PR00778">
    <property type="entry name" value="HTHARSR"/>
</dbReference>
<evidence type="ECO:0000256" key="1">
    <source>
        <dbReference type="ARBA" id="ARBA00023015"/>
    </source>
</evidence>
<comment type="caution">
    <text evidence="5">The sequence shown here is derived from an EMBL/GenBank/DDBJ whole genome shotgun (WGS) entry which is preliminary data.</text>
</comment>
<evidence type="ECO:0000313" key="5">
    <source>
        <dbReference type="EMBL" id="PMC61074.1"/>
    </source>
</evidence>
<dbReference type="InterPro" id="IPR036388">
    <property type="entry name" value="WH-like_DNA-bd_sf"/>
</dbReference>